<feature type="compositionally biased region" description="Low complexity" evidence="2">
    <location>
        <begin position="29"/>
        <end position="42"/>
    </location>
</feature>
<reference evidence="3" key="1">
    <citation type="submission" date="2022-03" db="EMBL/GenBank/DDBJ databases">
        <authorList>
            <person name="Martin C."/>
        </authorList>
    </citation>
    <scope>NUCLEOTIDE SEQUENCE</scope>
</reference>
<keyword evidence="4" id="KW-1185">Reference proteome</keyword>
<dbReference type="Proteomes" id="UP000749559">
    <property type="component" value="Unassembled WGS sequence"/>
</dbReference>
<feature type="region of interest" description="Disordered" evidence="2">
    <location>
        <begin position="320"/>
        <end position="357"/>
    </location>
</feature>
<feature type="compositionally biased region" description="Basic and acidic residues" evidence="2">
    <location>
        <begin position="392"/>
        <end position="409"/>
    </location>
</feature>
<evidence type="ECO:0000313" key="4">
    <source>
        <dbReference type="Proteomes" id="UP000749559"/>
    </source>
</evidence>
<feature type="coiled-coil region" evidence="1">
    <location>
        <begin position="675"/>
        <end position="702"/>
    </location>
</feature>
<dbReference type="PANTHER" id="PTHR19959:SF119">
    <property type="entry name" value="FUNGAL LIPASE-LIKE DOMAIN-CONTAINING PROTEIN"/>
    <property type="match status" value="1"/>
</dbReference>
<organism evidence="3 4">
    <name type="scientific">Owenia fusiformis</name>
    <name type="common">Polychaete worm</name>
    <dbReference type="NCBI Taxonomy" id="6347"/>
    <lineage>
        <taxon>Eukaryota</taxon>
        <taxon>Metazoa</taxon>
        <taxon>Spiralia</taxon>
        <taxon>Lophotrochozoa</taxon>
        <taxon>Annelida</taxon>
        <taxon>Polychaeta</taxon>
        <taxon>Sedentaria</taxon>
        <taxon>Canalipalpata</taxon>
        <taxon>Sabellida</taxon>
        <taxon>Oweniida</taxon>
        <taxon>Oweniidae</taxon>
        <taxon>Owenia</taxon>
    </lineage>
</organism>
<feature type="region of interest" description="Disordered" evidence="2">
    <location>
        <begin position="426"/>
        <end position="460"/>
    </location>
</feature>
<keyword evidence="1" id="KW-0175">Coiled coil</keyword>
<feature type="compositionally biased region" description="Basic and acidic residues" evidence="2">
    <location>
        <begin position="85"/>
        <end position="131"/>
    </location>
</feature>
<accession>A0A8S4PG62</accession>
<evidence type="ECO:0000256" key="1">
    <source>
        <dbReference type="SAM" id="Coils"/>
    </source>
</evidence>
<feature type="compositionally biased region" description="Basic and acidic residues" evidence="2">
    <location>
        <begin position="333"/>
        <end position="354"/>
    </location>
</feature>
<feature type="compositionally biased region" description="Basic and acidic residues" evidence="2">
    <location>
        <begin position="426"/>
        <end position="459"/>
    </location>
</feature>
<name>A0A8S4PG62_OWEFU</name>
<feature type="region of interest" description="Disordered" evidence="2">
    <location>
        <begin position="389"/>
        <end position="409"/>
    </location>
</feature>
<dbReference type="EMBL" id="CAIIXF020000009">
    <property type="protein sequence ID" value="CAH1793313.1"/>
    <property type="molecule type" value="Genomic_DNA"/>
</dbReference>
<dbReference type="PANTHER" id="PTHR19959">
    <property type="entry name" value="KINESIN LIGHT CHAIN"/>
    <property type="match status" value="1"/>
</dbReference>
<comment type="caution">
    <text evidence="3">The sequence shown here is derived from an EMBL/GenBank/DDBJ whole genome shotgun (WGS) entry which is preliminary data.</text>
</comment>
<feature type="region of interest" description="Disordered" evidence="2">
    <location>
        <begin position="1"/>
        <end position="136"/>
    </location>
</feature>
<evidence type="ECO:0000256" key="2">
    <source>
        <dbReference type="SAM" id="MobiDB-lite"/>
    </source>
</evidence>
<proteinExistence type="predicted"/>
<feature type="compositionally biased region" description="Basic and acidic residues" evidence="2">
    <location>
        <begin position="1"/>
        <end position="10"/>
    </location>
</feature>
<feature type="coiled-coil region" evidence="1">
    <location>
        <begin position="1300"/>
        <end position="1348"/>
    </location>
</feature>
<gene>
    <name evidence="3" type="ORF">OFUS_LOCUS18177</name>
</gene>
<sequence length="1387" mass="163470">MTSENRDGDKQQPCFNPEVLEYHGEESPTTQTTDITDTSLTDTRPEPSVFQIYPIDVSTAIATDTNPTRDDSDEPASLSVNSVSDPKEDLNDLLKEPKAKDDRRQEKENKVREDEDKLRKDADERRAKEDDILTTSQKNIHTTAQKFISYNIEVESQEVECQTDARDFGTELDKRDPSFSVTPCNYFHSDIGTRIKEVEVDKSGSTKNEAKNNQCSKPVERFRKPLTETVDLIESKIEQSMQDVNEEKQATNETTERKEVLITGDTEVRKDQTEDQILQHIEADILMRNGTEERSRDITFDIDEQYENKLKTVLSKLKHEEDIRRDEEDERREEERMRREDEDKIRQNEDETHNQRMSNERNWGFSCCFRKALHISLQDANDLAMKKRRKNENKIREEEDIRRKEEDERRAAYDAVQAKFGTEGSLKDLGKKLHHEEFSRRATEDKRRNDEDQRRENELQMRSTDILNQRCPSCSASVCFCKTETRDSNITAMREREDKRREEDTRRNIEDKRRVAYDRLFEDIPDLTELQHIRNKTDNQIKIERLKSEEQKFTEELKTIRMINKLHKNHKKQSPNDKKEWRESTPKHVKLLWKIGNIHREIGRLEGDQFEYIKAIGIYECAIVHCHLVNEELNTTDTISEDISETLVHLEKGRRKALDLFFQHCTGKGTPNQYFKDEEENKEELKAIRKELKYKIQSMDKESFWFEPNLRPEERKIREESQIRENGKIFEWIQGKMKTFVSRLVTQCKKILDFCKNDFAFLAFGSLSRKETTPYSDVEFAAVQDSNDSEMNPDYKMRLTNVIMTLHLKFLSFGETILPAMYIRSLNGPYSSEDWYFDQRKYVVTKQGISFDGLMPWANKTPYFTIELKNGKKFCLTNTKRAFMQFFWDNDNAKIVKKLLFFFKGDFTTIFGDKQIEADMRKCFMKSPQREQVMKMIVDELEDDFEKHSNVKKIYYAKYKRKLIEKDEIHVKKELYRLPSVVINNLLHLIGNNITCAWDITENNSKIHSDVIHNLKMMLSTSAEIRLRCYSNENGQVDVEKGELLPDIFVGTDVNKDVFGKSLILRYFLSAIPFVLAMEEAKDRKSNPRTADKKAKQGHVARTIIRKENPRAGNMGDAERKARDIDTLQYRAVPGHEEDNKPGEYILRSLKSATLYDPSHLNKAMAYILMNDKRKAEEEMNKANECKTYDTSPTQQIMYILCNTFIDNDSISKPFFDKWKDKALVNEEMDIDVKNALGNTLRQKGNVMEETEVLETSVDDSLKDRRKITSVTLLNYAYEQANNETKLQELHDKYPEIKEIQNMRNELKTLEDENAKHKAKVEKITEQNRQYEKEIKELRRKRACDSRKKYKWTYGVQENMSTCCSKIDKITIAKLHRERERERERER</sequence>
<evidence type="ECO:0000313" key="3">
    <source>
        <dbReference type="EMBL" id="CAH1793313.1"/>
    </source>
</evidence>
<protein>
    <submittedName>
        <fullName evidence="3">Uncharacterized protein</fullName>
    </submittedName>
</protein>